<dbReference type="Proteomes" id="UP000492821">
    <property type="component" value="Unassembled WGS sequence"/>
</dbReference>
<reference evidence="3" key="1">
    <citation type="journal article" date="2013" name="Genetics">
        <title>The draft genome and transcriptome of Panagrellus redivivus are shaped by the harsh demands of a free-living lifestyle.</title>
        <authorList>
            <person name="Srinivasan J."/>
            <person name="Dillman A.R."/>
            <person name="Macchietto M.G."/>
            <person name="Heikkinen L."/>
            <person name="Lakso M."/>
            <person name="Fracchia K.M."/>
            <person name="Antoshechkin I."/>
            <person name="Mortazavi A."/>
            <person name="Wong G."/>
            <person name="Sternberg P.W."/>
        </authorList>
    </citation>
    <scope>NUCLEOTIDE SEQUENCE [LARGE SCALE GENOMIC DNA]</scope>
    <source>
        <strain evidence="3">MT8872</strain>
    </source>
</reference>
<organism evidence="3 4">
    <name type="scientific">Panagrellus redivivus</name>
    <name type="common">Microworm</name>
    <dbReference type="NCBI Taxonomy" id="6233"/>
    <lineage>
        <taxon>Eukaryota</taxon>
        <taxon>Metazoa</taxon>
        <taxon>Ecdysozoa</taxon>
        <taxon>Nematoda</taxon>
        <taxon>Chromadorea</taxon>
        <taxon>Rhabditida</taxon>
        <taxon>Tylenchina</taxon>
        <taxon>Panagrolaimomorpha</taxon>
        <taxon>Panagrolaimoidea</taxon>
        <taxon>Panagrolaimidae</taxon>
        <taxon>Panagrellus</taxon>
    </lineage>
</organism>
<keyword evidence="3" id="KW-1185">Reference proteome</keyword>
<sequence length="231" mass="24739">MDWPWFAVAVSRCVNEAFYLPATALTCLIFVFTVGIIFGCTKKKPPIEEKPKEKETGSLSLKVNKNAKDGGAAKPSDDGAKPAAPNPSKTSDDKLNHTKVMTTTESRESKLENAKTMPSHLGKQQPKVVTVAIGHKPPPRKIETEYDKVIPMPDHHEPSSQGVAADPERTVDKNGASVDGGTTNEKTKGSVVGDIDGKGCLTNGKFEKTQTEASQTQSKSKHSEEGGKNGP</sequence>
<evidence type="ECO:0000256" key="1">
    <source>
        <dbReference type="SAM" id="MobiDB-lite"/>
    </source>
</evidence>
<keyword evidence="2" id="KW-0472">Membrane</keyword>
<reference evidence="4" key="2">
    <citation type="submission" date="2020-10" db="UniProtKB">
        <authorList>
            <consortium name="WormBaseParasite"/>
        </authorList>
    </citation>
    <scope>IDENTIFICATION</scope>
</reference>
<evidence type="ECO:0000256" key="2">
    <source>
        <dbReference type="SAM" id="Phobius"/>
    </source>
</evidence>
<feature type="transmembrane region" description="Helical" evidence="2">
    <location>
        <begin position="20"/>
        <end position="40"/>
    </location>
</feature>
<dbReference type="WBParaSite" id="Pan_g12406.t1">
    <property type="protein sequence ID" value="Pan_g12406.t1"/>
    <property type="gene ID" value="Pan_g12406"/>
</dbReference>
<proteinExistence type="predicted"/>
<feature type="compositionally biased region" description="Basic and acidic residues" evidence="1">
    <location>
        <begin position="140"/>
        <end position="158"/>
    </location>
</feature>
<dbReference type="AlphaFoldDB" id="A0A7E4ZR99"/>
<keyword evidence="2" id="KW-1133">Transmembrane helix</keyword>
<feature type="compositionally biased region" description="Basic and acidic residues" evidence="1">
    <location>
        <begin position="45"/>
        <end position="56"/>
    </location>
</feature>
<accession>A0A7E4ZR99</accession>
<keyword evidence="2" id="KW-0812">Transmembrane</keyword>
<protein>
    <submittedName>
        <fullName evidence="4">Uncharacterized protein</fullName>
    </submittedName>
</protein>
<name>A0A7E4ZR99_PANRE</name>
<evidence type="ECO:0000313" key="3">
    <source>
        <dbReference type="Proteomes" id="UP000492821"/>
    </source>
</evidence>
<feature type="compositionally biased region" description="Basic and acidic residues" evidence="1">
    <location>
        <begin position="221"/>
        <end position="231"/>
    </location>
</feature>
<feature type="region of interest" description="Disordered" evidence="1">
    <location>
        <begin position="45"/>
        <end position="231"/>
    </location>
</feature>
<evidence type="ECO:0000313" key="4">
    <source>
        <dbReference type="WBParaSite" id="Pan_g12406.t1"/>
    </source>
</evidence>